<dbReference type="AlphaFoldDB" id="A0A0D7BMA4"/>
<comment type="similarity">
    <text evidence="12">Belongs to the DEAD box helicase family.</text>
</comment>
<organism evidence="17 18">
    <name type="scientific">Cylindrobasidium torrendii FP15055 ss-10</name>
    <dbReference type="NCBI Taxonomy" id="1314674"/>
    <lineage>
        <taxon>Eukaryota</taxon>
        <taxon>Fungi</taxon>
        <taxon>Dikarya</taxon>
        <taxon>Basidiomycota</taxon>
        <taxon>Agaricomycotina</taxon>
        <taxon>Agaricomycetes</taxon>
        <taxon>Agaricomycetidae</taxon>
        <taxon>Agaricales</taxon>
        <taxon>Marasmiineae</taxon>
        <taxon>Physalacriaceae</taxon>
        <taxon>Cylindrobasidium</taxon>
    </lineage>
</organism>
<keyword evidence="3" id="KW-0690">Ribosome biogenesis</keyword>
<evidence type="ECO:0000256" key="3">
    <source>
        <dbReference type="ARBA" id="ARBA00022517"/>
    </source>
</evidence>
<evidence type="ECO:0000259" key="16">
    <source>
        <dbReference type="PROSITE" id="PS51195"/>
    </source>
</evidence>
<dbReference type="InterPro" id="IPR011545">
    <property type="entry name" value="DEAD/DEAH_box_helicase_dom"/>
</dbReference>
<dbReference type="SUPFAM" id="SSF52540">
    <property type="entry name" value="P-loop containing nucleoside triphosphate hydrolases"/>
    <property type="match status" value="1"/>
</dbReference>
<dbReference type="PROSITE" id="PS51194">
    <property type="entry name" value="HELICASE_CTER"/>
    <property type="match status" value="1"/>
</dbReference>
<evidence type="ECO:0000256" key="13">
    <source>
        <dbReference type="SAM" id="MobiDB-lite"/>
    </source>
</evidence>
<evidence type="ECO:0000256" key="7">
    <source>
        <dbReference type="ARBA" id="ARBA00022840"/>
    </source>
</evidence>
<feature type="compositionally biased region" description="Acidic residues" evidence="13">
    <location>
        <begin position="112"/>
        <end position="149"/>
    </location>
</feature>
<keyword evidence="6 12" id="KW-0347">Helicase</keyword>
<keyword evidence="5 12" id="KW-0378">Hydrolase</keyword>
<feature type="compositionally biased region" description="Basic residues" evidence="13">
    <location>
        <begin position="706"/>
        <end position="719"/>
    </location>
</feature>
<dbReference type="SMART" id="SM00490">
    <property type="entry name" value="HELICc"/>
    <property type="match status" value="1"/>
</dbReference>
<feature type="region of interest" description="Disordered" evidence="13">
    <location>
        <begin position="44"/>
        <end position="151"/>
    </location>
</feature>
<evidence type="ECO:0000256" key="11">
    <source>
        <dbReference type="PROSITE-ProRule" id="PRU00552"/>
    </source>
</evidence>
<feature type="region of interest" description="Disordered" evidence="13">
    <location>
        <begin position="624"/>
        <end position="758"/>
    </location>
</feature>
<feature type="compositionally biased region" description="Basic and acidic residues" evidence="13">
    <location>
        <begin position="634"/>
        <end position="660"/>
    </location>
</feature>
<dbReference type="STRING" id="1314674.A0A0D7BMA4"/>
<feature type="compositionally biased region" description="Basic and acidic residues" evidence="13">
    <location>
        <begin position="731"/>
        <end position="740"/>
    </location>
</feature>
<evidence type="ECO:0000256" key="1">
    <source>
        <dbReference type="ARBA" id="ARBA00004123"/>
    </source>
</evidence>
<keyword evidence="4 12" id="KW-0547">Nucleotide-binding</keyword>
<feature type="domain" description="Helicase ATP-binding" evidence="14">
    <location>
        <begin position="203"/>
        <end position="379"/>
    </location>
</feature>
<evidence type="ECO:0000313" key="18">
    <source>
        <dbReference type="Proteomes" id="UP000054007"/>
    </source>
</evidence>
<evidence type="ECO:0000313" key="17">
    <source>
        <dbReference type="EMBL" id="KIY71612.1"/>
    </source>
</evidence>
<dbReference type="CDD" id="cd18787">
    <property type="entry name" value="SF2_C_DEAD"/>
    <property type="match status" value="1"/>
</dbReference>
<proteinExistence type="inferred from homology"/>
<evidence type="ECO:0000256" key="10">
    <source>
        <dbReference type="ARBA" id="ARBA00047984"/>
    </source>
</evidence>
<dbReference type="PROSITE" id="PS51192">
    <property type="entry name" value="HELICASE_ATP_BIND_1"/>
    <property type="match status" value="1"/>
</dbReference>
<evidence type="ECO:0000256" key="5">
    <source>
        <dbReference type="ARBA" id="ARBA00022801"/>
    </source>
</evidence>
<comment type="subcellular location">
    <subcellularLocation>
        <location evidence="1">Nucleus</location>
    </subcellularLocation>
</comment>
<dbReference type="GO" id="GO:0005524">
    <property type="term" value="F:ATP binding"/>
    <property type="evidence" value="ECO:0007669"/>
    <property type="project" value="UniProtKB-KW"/>
</dbReference>
<accession>A0A0D7BMA4</accession>
<dbReference type="PANTHER" id="PTHR47959:SF1">
    <property type="entry name" value="ATP-DEPENDENT RNA HELICASE DBPA"/>
    <property type="match status" value="1"/>
</dbReference>
<keyword evidence="7 12" id="KW-0067">ATP-binding</keyword>
<dbReference type="InterPro" id="IPR050079">
    <property type="entry name" value="DEAD_box_RNA_helicase"/>
</dbReference>
<dbReference type="InterPro" id="IPR001650">
    <property type="entry name" value="Helicase_C-like"/>
</dbReference>
<keyword evidence="18" id="KW-1185">Reference proteome</keyword>
<dbReference type="GO" id="GO:0003724">
    <property type="term" value="F:RNA helicase activity"/>
    <property type="evidence" value="ECO:0007669"/>
    <property type="project" value="UniProtKB-EC"/>
</dbReference>
<dbReference type="GO" id="GO:0042254">
    <property type="term" value="P:ribosome biogenesis"/>
    <property type="evidence" value="ECO:0007669"/>
    <property type="project" value="UniProtKB-KW"/>
</dbReference>
<dbReference type="InterPro" id="IPR014001">
    <property type="entry name" value="Helicase_ATP-bd"/>
</dbReference>
<dbReference type="EC" id="3.6.4.13" evidence="2"/>
<evidence type="ECO:0000259" key="15">
    <source>
        <dbReference type="PROSITE" id="PS51194"/>
    </source>
</evidence>
<evidence type="ECO:0000256" key="2">
    <source>
        <dbReference type="ARBA" id="ARBA00012552"/>
    </source>
</evidence>
<feature type="domain" description="DEAD-box RNA helicase Q" evidence="16">
    <location>
        <begin position="172"/>
        <end position="200"/>
    </location>
</feature>
<dbReference type="SMART" id="SM00487">
    <property type="entry name" value="DEXDc"/>
    <property type="match status" value="1"/>
</dbReference>
<dbReference type="InterPro" id="IPR014014">
    <property type="entry name" value="RNA_helicase_DEAD_Q_motif"/>
</dbReference>
<evidence type="ECO:0000259" key="14">
    <source>
        <dbReference type="PROSITE" id="PS51192"/>
    </source>
</evidence>
<dbReference type="Pfam" id="PF00271">
    <property type="entry name" value="Helicase_C"/>
    <property type="match status" value="1"/>
</dbReference>
<evidence type="ECO:0000256" key="8">
    <source>
        <dbReference type="ARBA" id="ARBA00022884"/>
    </source>
</evidence>
<keyword evidence="8" id="KW-0694">RNA-binding</keyword>
<dbReference type="PROSITE" id="PS00039">
    <property type="entry name" value="DEAD_ATP_HELICASE"/>
    <property type="match status" value="1"/>
</dbReference>
<dbReference type="Proteomes" id="UP000054007">
    <property type="component" value="Unassembled WGS sequence"/>
</dbReference>
<dbReference type="PANTHER" id="PTHR47959">
    <property type="entry name" value="ATP-DEPENDENT RNA HELICASE RHLE-RELATED"/>
    <property type="match status" value="1"/>
</dbReference>
<feature type="compositionally biased region" description="Basic residues" evidence="13">
    <location>
        <begin position="749"/>
        <end position="758"/>
    </location>
</feature>
<evidence type="ECO:0000256" key="9">
    <source>
        <dbReference type="ARBA" id="ARBA00023242"/>
    </source>
</evidence>
<sequence length="758" mass="83681">MDDYVLTIDSDVEEDISVKPKASEELNPDFTFDLTGDPYADLLDGDYGQGAADVVKSGSRPEPLSVDEIIARRQLSKKRKRDADDDEEDGDEGEDGDDDDLDSQLSMSEGENASDEEDDDEVGSEEDVEMDGEEDNESVSDASDEEEDSKAEIARKAAFFDDTEGASSFTHTSFLTMNVSRPLLKALSSMGFQQPTPIQAATIPVALLGKDVVGNAVTGSGKTAAFIIPIIERLLYRDKGKKAAATRCLVLTPTRELAVQSFEVGSKLAAHTDIRFSLIVGGLSIKAQEASLRQRPDVVIATPGRLIDHVRNSHSFTLDNLDILILDEADRMLEDGFADELTEIIKSCPTSRQTMLFSATMTDTVDDLVRMSLQKPVRLFVDPKRSVAKSLVQEFVRVRAGKEAERSALLVALCKRTFRQRTIVFLRSKKLAHQLRIVFSLLGMKCDELHGDLSQEQRLRALQQFKDGTVDFLMATDLASRGLDIKGIETVINYDMPSQLAQYLHRVGRTARAGQKGRSVTLVGEADRKMLKAAIKHGAGEDKVRHRIVPADAVAKWSAKLGSLNAEIAGVMDDEKQEKELRRAEMELRKGQNMIEHQAEIYSRPARTWFQTQKEKDAAGALGRQQYESGFPEEPQKGKGKKAGEEEKDKPKRGKYDGMSRKAKRRKMAMDEDAEEGNERAISASIRGAKKAQRPDKIGVPEKRQTKPSKSKAKVKKARVTGGKAGFDQELGQRAHEGARAKKGVATSLKKKAPGKRK</sequence>
<evidence type="ECO:0000256" key="12">
    <source>
        <dbReference type="RuleBase" id="RU000492"/>
    </source>
</evidence>
<keyword evidence="9" id="KW-0539">Nucleus</keyword>
<protein>
    <recommendedName>
        <fullName evidence="2">RNA helicase</fullName>
        <ecNumber evidence="2">3.6.4.13</ecNumber>
    </recommendedName>
</protein>
<dbReference type="GO" id="GO:0010467">
    <property type="term" value="P:gene expression"/>
    <property type="evidence" value="ECO:0007669"/>
    <property type="project" value="UniProtKB-ARBA"/>
</dbReference>
<dbReference type="InterPro" id="IPR000629">
    <property type="entry name" value="RNA-helicase_DEAD-box_CS"/>
</dbReference>
<comment type="catalytic activity">
    <reaction evidence="10">
        <text>ATP + H2O = ADP + phosphate + H(+)</text>
        <dbReference type="Rhea" id="RHEA:13065"/>
        <dbReference type="ChEBI" id="CHEBI:15377"/>
        <dbReference type="ChEBI" id="CHEBI:15378"/>
        <dbReference type="ChEBI" id="CHEBI:30616"/>
        <dbReference type="ChEBI" id="CHEBI:43474"/>
        <dbReference type="ChEBI" id="CHEBI:456216"/>
        <dbReference type="EC" id="3.6.4.13"/>
    </reaction>
</comment>
<name>A0A0D7BMA4_9AGAR</name>
<dbReference type="Gene3D" id="3.40.50.300">
    <property type="entry name" value="P-loop containing nucleotide triphosphate hydrolases"/>
    <property type="match status" value="2"/>
</dbReference>
<dbReference type="EMBL" id="KN880452">
    <property type="protein sequence ID" value="KIY71612.1"/>
    <property type="molecule type" value="Genomic_DNA"/>
</dbReference>
<dbReference type="InterPro" id="IPR027417">
    <property type="entry name" value="P-loop_NTPase"/>
</dbReference>
<feature type="domain" description="Helicase C-terminal" evidence="15">
    <location>
        <begin position="409"/>
        <end position="562"/>
    </location>
</feature>
<dbReference type="CDD" id="cd17947">
    <property type="entry name" value="DEADc_DDX27"/>
    <property type="match status" value="1"/>
</dbReference>
<dbReference type="GO" id="GO:0005829">
    <property type="term" value="C:cytosol"/>
    <property type="evidence" value="ECO:0007669"/>
    <property type="project" value="TreeGrafter"/>
</dbReference>
<reference evidence="17 18" key="1">
    <citation type="journal article" date="2015" name="Fungal Genet. Biol.">
        <title>Evolution of novel wood decay mechanisms in Agaricales revealed by the genome sequences of Fistulina hepatica and Cylindrobasidium torrendii.</title>
        <authorList>
            <person name="Floudas D."/>
            <person name="Held B.W."/>
            <person name="Riley R."/>
            <person name="Nagy L.G."/>
            <person name="Koehler G."/>
            <person name="Ransdell A.S."/>
            <person name="Younus H."/>
            <person name="Chow J."/>
            <person name="Chiniquy J."/>
            <person name="Lipzen A."/>
            <person name="Tritt A."/>
            <person name="Sun H."/>
            <person name="Haridas S."/>
            <person name="LaButti K."/>
            <person name="Ohm R.A."/>
            <person name="Kues U."/>
            <person name="Blanchette R.A."/>
            <person name="Grigoriev I.V."/>
            <person name="Minto R.E."/>
            <person name="Hibbett D.S."/>
        </authorList>
    </citation>
    <scope>NUCLEOTIDE SEQUENCE [LARGE SCALE GENOMIC DNA]</scope>
    <source>
        <strain evidence="17 18">FP15055 ss-10</strain>
    </source>
</reference>
<dbReference type="Pfam" id="PF00270">
    <property type="entry name" value="DEAD"/>
    <property type="match status" value="1"/>
</dbReference>
<evidence type="ECO:0000256" key="4">
    <source>
        <dbReference type="ARBA" id="ARBA00022741"/>
    </source>
</evidence>
<gene>
    <name evidence="17" type="ORF">CYLTODRAFT_418677</name>
</gene>
<dbReference type="GO" id="GO:0005634">
    <property type="term" value="C:nucleus"/>
    <property type="evidence" value="ECO:0007669"/>
    <property type="project" value="UniProtKB-SubCell"/>
</dbReference>
<evidence type="ECO:0000256" key="6">
    <source>
        <dbReference type="ARBA" id="ARBA00022806"/>
    </source>
</evidence>
<dbReference type="GO" id="GO:0003723">
    <property type="term" value="F:RNA binding"/>
    <property type="evidence" value="ECO:0007669"/>
    <property type="project" value="UniProtKB-KW"/>
</dbReference>
<dbReference type="OrthoDB" id="10259843at2759"/>
<feature type="compositionally biased region" description="Basic and acidic residues" evidence="13">
    <location>
        <begin position="693"/>
        <end position="705"/>
    </location>
</feature>
<dbReference type="GO" id="GO:0016787">
    <property type="term" value="F:hydrolase activity"/>
    <property type="evidence" value="ECO:0007669"/>
    <property type="project" value="UniProtKB-KW"/>
</dbReference>
<feature type="short sequence motif" description="Q motif" evidence="11">
    <location>
        <begin position="172"/>
        <end position="200"/>
    </location>
</feature>
<dbReference type="PROSITE" id="PS51195">
    <property type="entry name" value="Q_MOTIF"/>
    <property type="match status" value="1"/>
</dbReference>
<feature type="compositionally biased region" description="Acidic residues" evidence="13">
    <location>
        <begin position="84"/>
        <end position="102"/>
    </location>
</feature>